<dbReference type="OrthoDB" id="5342727at2"/>
<accession>A0A5C2H7C1</accession>
<evidence type="ECO:0000313" key="2">
    <source>
        <dbReference type="Proteomes" id="UP000322726"/>
    </source>
</evidence>
<dbReference type="EMBL" id="CP035928">
    <property type="protein sequence ID" value="QEP34128.1"/>
    <property type="molecule type" value="Genomic_DNA"/>
</dbReference>
<reference evidence="1" key="2">
    <citation type="submission" date="2019-09" db="EMBL/GenBank/DDBJ databases">
        <title>Taxonomic note: a critical rebuttal of the proposed division of the genus Arcobacter into six genera, emended descriptions of Arcobacter anaerophilus and the genus Arcobacter, and an assessment of genus-level boundaries for Epsilonproteobacteria using in silico genomic comparator tools.</title>
        <authorList>
            <person name="On S.L.W."/>
            <person name="Miller W.G."/>
            <person name="Biggs P."/>
            <person name="Cornelius A."/>
            <person name="Vandamme P."/>
        </authorList>
    </citation>
    <scope>NUCLEOTIDE SEQUENCE [LARGE SCALE GENOMIC DNA]</scope>
    <source>
        <strain evidence="1">LMG 26638</strain>
    </source>
</reference>
<evidence type="ECO:0000313" key="1">
    <source>
        <dbReference type="EMBL" id="QEP34128.1"/>
    </source>
</evidence>
<proteinExistence type="predicted"/>
<dbReference type="AlphaFoldDB" id="A0A5C2H7C1"/>
<name>A0A5C2H7C1_9BACT</name>
<protein>
    <submittedName>
        <fullName evidence="1">Uncharacterized protein</fullName>
    </submittedName>
</protein>
<dbReference type="KEGG" id="apai:APAC_1001"/>
<keyword evidence="2" id="KW-1185">Reference proteome</keyword>
<sequence>MSFLENIKSFFALVKESNYDLLKIYEQDTNGFLIALLVVLSIILIIIFLIRRSIKISSAVKLVSNIQDTKDINDYDTKLTKLVTELPKRGIKVAQSINASKNDILKQELALLKNLDISEKINRYQQIASQYALMAQNSKKYKIDELTSFYEEKSKSLLDINLLKEIEEYYTNALFDENDIKHVNEIVNYANTTSNPSIIINPLQKQIDKFSYGYNLDLFKFIRGLDKNKASNIYSNCNEKLRSLFTSGEGLISKEILDYLLENDEKQNVYGYISKLEVKNHLKLLSKTMFAKRNDIDLDLSFVANKTDIGADYKSHLDNKLTENWKDLSYIKYIIESDGVLETIGHIDYRNVLERIERLQTEEENNKAVAEALEMARKAHEIANEAKAIARSK</sequence>
<gene>
    <name evidence="1" type="ORF">APAC_1001</name>
</gene>
<organism evidence="1 2">
    <name type="scientific">Malaciobacter pacificus</name>
    <dbReference type="NCBI Taxonomy" id="1080223"/>
    <lineage>
        <taxon>Bacteria</taxon>
        <taxon>Pseudomonadati</taxon>
        <taxon>Campylobacterota</taxon>
        <taxon>Epsilonproteobacteria</taxon>
        <taxon>Campylobacterales</taxon>
        <taxon>Arcobacteraceae</taxon>
        <taxon>Malaciobacter</taxon>
    </lineage>
</organism>
<dbReference type="RefSeq" id="WP_130233084.1">
    <property type="nucleotide sequence ID" value="NZ_BMEF01000034.1"/>
</dbReference>
<dbReference type="Proteomes" id="UP000322726">
    <property type="component" value="Chromosome"/>
</dbReference>
<reference evidence="1" key="1">
    <citation type="submission" date="2019-09" db="EMBL/GenBank/DDBJ databases">
        <title>Complete genome sequencing of four Arcobacter species reveals a diverse suite of mobile elements.</title>
        <authorList>
            <person name="Miller W.G."/>
            <person name="Yee E."/>
            <person name="Bono J.L."/>
        </authorList>
    </citation>
    <scope>NUCLEOTIDE SEQUENCE [LARGE SCALE GENOMIC DNA]</scope>
    <source>
        <strain evidence="1">LMG 26638</strain>
    </source>
</reference>